<reference evidence="2 3" key="1">
    <citation type="submission" date="2022-01" db="EMBL/GenBank/DDBJ databases">
        <title>A chromosomal length assembly of Cordylochernes scorpioides.</title>
        <authorList>
            <person name="Zeh D."/>
            <person name="Zeh J."/>
        </authorList>
    </citation>
    <scope>NUCLEOTIDE SEQUENCE [LARGE SCALE GENOMIC DNA]</scope>
    <source>
        <strain evidence="2">IN4F17</strain>
        <tissue evidence="2">Whole Body</tissue>
    </source>
</reference>
<proteinExistence type="predicted"/>
<protein>
    <recommendedName>
        <fullName evidence="4">Transposase</fullName>
    </recommendedName>
</protein>
<sequence>MPAARSKERRIHHRGGEVANGDSDKGPKGAYLEILVQLRDTIRIKINQLFKLKQWKLLHDNAPAHRAIIVED</sequence>
<feature type="region of interest" description="Disordered" evidence="1">
    <location>
        <begin position="1"/>
        <end position="27"/>
    </location>
</feature>
<dbReference type="InterPro" id="IPR036397">
    <property type="entry name" value="RNaseH_sf"/>
</dbReference>
<dbReference type="Proteomes" id="UP001235939">
    <property type="component" value="Chromosome 05"/>
</dbReference>
<dbReference type="EMBL" id="CP092867">
    <property type="protein sequence ID" value="UYV67609.1"/>
    <property type="molecule type" value="Genomic_DNA"/>
</dbReference>
<evidence type="ECO:0000313" key="3">
    <source>
        <dbReference type="Proteomes" id="UP001235939"/>
    </source>
</evidence>
<name>A0ABY6KFS6_9ARAC</name>
<dbReference type="Gene3D" id="3.30.420.10">
    <property type="entry name" value="Ribonuclease H-like superfamily/Ribonuclease H"/>
    <property type="match status" value="1"/>
</dbReference>
<gene>
    <name evidence="2" type="ORF">LAZ67_5001361</name>
</gene>
<evidence type="ECO:0008006" key="4">
    <source>
        <dbReference type="Google" id="ProtNLM"/>
    </source>
</evidence>
<evidence type="ECO:0000256" key="1">
    <source>
        <dbReference type="SAM" id="MobiDB-lite"/>
    </source>
</evidence>
<evidence type="ECO:0000313" key="2">
    <source>
        <dbReference type="EMBL" id="UYV67609.1"/>
    </source>
</evidence>
<organism evidence="2 3">
    <name type="scientific">Cordylochernes scorpioides</name>
    <dbReference type="NCBI Taxonomy" id="51811"/>
    <lineage>
        <taxon>Eukaryota</taxon>
        <taxon>Metazoa</taxon>
        <taxon>Ecdysozoa</taxon>
        <taxon>Arthropoda</taxon>
        <taxon>Chelicerata</taxon>
        <taxon>Arachnida</taxon>
        <taxon>Pseudoscorpiones</taxon>
        <taxon>Cheliferoidea</taxon>
        <taxon>Chernetidae</taxon>
        <taxon>Cordylochernes</taxon>
    </lineage>
</organism>
<keyword evidence="3" id="KW-1185">Reference proteome</keyword>
<accession>A0ABY6KFS6</accession>